<proteinExistence type="predicted"/>
<feature type="domain" description="Reverse transcriptase" evidence="1">
    <location>
        <begin position="381"/>
        <end position="517"/>
    </location>
</feature>
<evidence type="ECO:0000313" key="3">
    <source>
        <dbReference type="Proteomes" id="UP001151760"/>
    </source>
</evidence>
<reference evidence="2" key="2">
    <citation type="submission" date="2022-01" db="EMBL/GenBank/DDBJ databases">
        <authorList>
            <person name="Yamashiro T."/>
            <person name="Shiraishi A."/>
            <person name="Satake H."/>
            <person name="Nakayama K."/>
        </authorList>
    </citation>
    <scope>NUCLEOTIDE SEQUENCE</scope>
</reference>
<sequence>MLWQYLLHIIEGWNGEVIIMGDFNEVRTAEERFGSIFNVNGAAAFNSFINSGGLVEVPSGGYTFTWALKSAAKMSKLDRFLISEDLMRACPHISSITLDRFLSDHRPILLRELNLDYGPTPFRFFHNWFDLEGFNSFVSSTWNSISIQEPNGMLMFVKKLKILKGQIRLWVKDKKDKANIVKKNLKKKIADIDLHLDKGDVTPVTLGDRLASFNKLLELEKTEAIDLAQKAKIKWAIEGDENSKYFHGIINKQRNNLAIRGIMADGHWIEEPSAVKNEFLSHFKDRFDVPCKNRLFLDMPFPNMLSSDQILDLEKPFSKEEIKGAVWDCGLNKSPGPDGFTFEFYRKFWPILEEDIKVAVDHFFHHGYVQKGGNASFIALIPKSPDAKMVKDFRPISLISSLYKIITKLLANRLVLVVGGLVNEVQSAFIANRQILDGPFILNEIIHWCKAKKKQSMIFKVDFEKAFDSVRWDFLDDILEKFGFGMRWRDWIQSCLKSSRGSILVNGSPTSEFQFHKGLK</sequence>
<gene>
    <name evidence="2" type="ORF">Tco_1016667</name>
</gene>
<dbReference type="CDD" id="cd01650">
    <property type="entry name" value="RT_nLTR_like"/>
    <property type="match status" value="1"/>
</dbReference>
<keyword evidence="3" id="KW-1185">Reference proteome</keyword>
<dbReference type="Proteomes" id="UP001151760">
    <property type="component" value="Unassembled WGS sequence"/>
</dbReference>
<dbReference type="InterPro" id="IPR000477">
    <property type="entry name" value="RT_dom"/>
</dbReference>
<organism evidence="2 3">
    <name type="scientific">Tanacetum coccineum</name>
    <dbReference type="NCBI Taxonomy" id="301880"/>
    <lineage>
        <taxon>Eukaryota</taxon>
        <taxon>Viridiplantae</taxon>
        <taxon>Streptophyta</taxon>
        <taxon>Embryophyta</taxon>
        <taxon>Tracheophyta</taxon>
        <taxon>Spermatophyta</taxon>
        <taxon>Magnoliopsida</taxon>
        <taxon>eudicotyledons</taxon>
        <taxon>Gunneridae</taxon>
        <taxon>Pentapetalae</taxon>
        <taxon>asterids</taxon>
        <taxon>campanulids</taxon>
        <taxon>Asterales</taxon>
        <taxon>Asteraceae</taxon>
        <taxon>Asteroideae</taxon>
        <taxon>Anthemideae</taxon>
        <taxon>Anthemidinae</taxon>
        <taxon>Tanacetum</taxon>
    </lineage>
</organism>
<dbReference type="EMBL" id="BQNB010017611">
    <property type="protein sequence ID" value="GJT65187.1"/>
    <property type="molecule type" value="Genomic_DNA"/>
</dbReference>
<reference evidence="2" key="1">
    <citation type="journal article" date="2022" name="Int. J. Mol. Sci.">
        <title>Draft Genome of Tanacetum Coccineum: Genomic Comparison of Closely Related Tanacetum-Family Plants.</title>
        <authorList>
            <person name="Yamashiro T."/>
            <person name="Shiraishi A."/>
            <person name="Nakayama K."/>
            <person name="Satake H."/>
        </authorList>
    </citation>
    <scope>NUCLEOTIDE SEQUENCE</scope>
</reference>
<dbReference type="InterPro" id="IPR036691">
    <property type="entry name" value="Endo/exonu/phosph_ase_sf"/>
</dbReference>
<accession>A0ABQ5FR84</accession>
<dbReference type="PANTHER" id="PTHR31635">
    <property type="entry name" value="REVERSE TRANSCRIPTASE DOMAIN-CONTAINING PROTEIN-RELATED"/>
    <property type="match status" value="1"/>
</dbReference>
<dbReference type="SUPFAM" id="SSF56672">
    <property type="entry name" value="DNA/RNA polymerases"/>
    <property type="match status" value="1"/>
</dbReference>
<keyword evidence="2" id="KW-0695">RNA-directed DNA polymerase</keyword>
<keyword evidence="2" id="KW-0808">Transferase</keyword>
<protein>
    <submittedName>
        <fullName evidence="2">RNA-directed DNA polymerase, eukaryota</fullName>
    </submittedName>
</protein>
<dbReference type="SUPFAM" id="SSF56219">
    <property type="entry name" value="DNase I-like"/>
    <property type="match status" value="1"/>
</dbReference>
<evidence type="ECO:0000313" key="2">
    <source>
        <dbReference type="EMBL" id="GJT65187.1"/>
    </source>
</evidence>
<evidence type="ECO:0000259" key="1">
    <source>
        <dbReference type="Pfam" id="PF00078"/>
    </source>
</evidence>
<name>A0ABQ5FR84_9ASTR</name>
<dbReference type="Pfam" id="PF00078">
    <property type="entry name" value="RVT_1"/>
    <property type="match status" value="1"/>
</dbReference>
<keyword evidence="2" id="KW-0548">Nucleotidyltransferase</keyword>
<dbReference type="GO" id="GO:0003964">
    <property type="term" value="F:RNA-directed DNA polymerase activity"/>
    <property type="evidence" value="ECO:0007669"/>
    <property type="project" value="UniProtKB-KW"/>
</dbReference>
<dbReference type="PANTHER" id="PTHR31635:SF196">
    <property type="entry name" value="REVERSE TRANSCRIPTASE DOMAIN-CONTAINING PROTEIN-RELATED"/>
    <property type="match status" value="1"/>
</dbReference>
<comment type="caution">
    <text evidence="2">The sequence shown here is derived from an EMBL/GenBank/DDBJ whole genome shotgun (WGS) entry which is preliminary data.</text>
</comment>
<dbReference type="Gene3D" id="3.60.10.10">
    <property type="entry name" value="Endonuclease/exonuclease/phosphatase"/>
    <property type="match status" value="1"/>
</dbReference>
<dbReference type="InterPro" id="IPR043502">
    <property type="entry name" value="DNA/RNA_pol_sf"/>
</dbReference>